<keyword evidence="1" id="KW-0732">Signal</keyword>
<name>A0A5E4Q8Q6_9NEOP</name>
<dbReference type="Proteomes" id="UP000324832">
    <property type="component" value="Unassembled WGS sequence"/>
</dbReference>
<proteinExistence type="predicted"/>
<evidence type="ECO:0000313" key="2">
    <source>
        <dbReference type="EMBL" id="VVC93681.1"/>
    </source>
</evidence>
<dbReference type="EMBL" id="FZQP02001737">
    <property type="protein sequence ID" value="VVC93681.1"/>
    <property type="molecule type" value="Genomic_DNA"/>
</dbReference>
<dbReference type="OrthoDB" id="7345212at2759"/>
<reference evidence="2 3" key="1">
    <citation type="submission" date="2017-07" db="EMBL/GenBank/DDBJ databases">
        <authorList>
            <person name="Talla V."/>
            <person name="Backstrom N."/>
        </authorList>
    </citation>
    <scope>NUCLEOTIDE SEQUENCE [LARGE SCALE GENOMIC DNA]</scope>
</reference>
<evidence type="ECO:0000313" key="3">
    <source>
        <dbReference type="Proteomes" id="UP000324832"/>
    </source>
</evidence>
<accession>A0A5E4Q8Q6</accession>
<gene>
    <name evidence="2" type="ORF">LSINAPIS_LOCUS5820</name>
</gene>
<organism evidence="2 3">
    <name type="scientific">Leptidea sinapis</name>
    <dbReference type="NCBI Taxonomy" id="189913"/>
    <lineage>
        <taxon>Eukaryota</taxon>
        <taxon>Metazoa</taxon>
        <taxon>Ecdysozoa</taxon>
        <taxon>Arthropoda</taxon>
        <taxon>Hexapoda</taxon>
        <taxon>Insecta</taxon>
        <taxon>Pterygota</taxon>
        <taxon>Neoptera</taxon>
        <taxon>Endopterygota</taxon>
        <taxon>Lepidoptera</taxon>
        <taxon>Glossata</taxon>
        <taxon>Ditrysia</taxon>
        <taxon>Papilionoidea</taxon>
        <taxon>Pieridae</taxon>
        <taxon>Dismorphiinae</taxon>
        <taxon>Leptidea</taxon>
    </lineage>
</organism>
<evidence type="ECO:0000256" key="1">
    <source>
        <dbReference type="SAM" id="SignalP"/>
    </source>
</evidence>
<dbReference type="PROSITE" id="PS60019">
    <property type="entry name" value="I_CONOTOXIN"/>
    <property type="match status" value="1"/>
</dbReference>
<dbReference type="AlphaFoldDB" id="A0A5E4Q8Q6"/>
<feature type="signal peptide" evidence="1">
    <location>
        <begin position="1"/>
        <end position="28"/>
    </location>
</feature>
<dbReference type="InterPro" id="IPR013141">
    <property type="entry name" value="Conotoxin-I_CS"/>
</dbReference>
<protein>
    <submittedName>
        <fullName evidence="2">Uncharacterized protein</fullName>
    </submittedName>
</protein>
<feature type="chain" id="PRO_5023123555" evidence="1">
    <location>
        <begin position="29"/>
        <end position="97"/>
    </location>
</feature>
<keyword evidence="3" id="KW-1185">Reference proteome</keyword>
<sequence>MIFVSRRSKCIVMNTYVVITLLFIAAHAQDCRTSGQTCGAHEQCCGGCCYGGHCIDTYRSCLQTFNVCRDHPCIGEQNCVQYVPPGCLRCEPLPICL</sequence>